<dbReference type="Gene3D" id="3.40.1450.10">
    <property type="entry name" value="BPG-independent phosphoglycerate mutase, domain B"/>
    <property type="match status" value="1"/>
</dbReference>
<proteinExistence type="inferred from homology"/>
<evidence type="ECO:0000256" key="7">
    <source>
        <dbReference type="ARBA" id="ARBA00023211"/>
    </source>
</evidence>
<evidence type="ECO:0000256" key="6">
    <source>
        <dbReference type="ARBA" id="ARBA00023152"/>
    </source>
</evidence>
<dbReference type="VEuPathDB" id="MicrosporidiaDB:CWI39_0398p0010"/>
<feature type="domain" description="Metalloenzyme" evidence="12">
    <location>
        <begin position="2"/>
        <end position="471"/>
    </location>
</feature>
<feature type="binding site" evidence="10">
    <location>
        <position position="308"/>
    </location>
    <ligand>
        <name>substrate</name>
    </ligand>
</feature>
<feature type="binding site" evidence="11">
    <location>
        <position position="432"/>
    </location>
    <ligand>
        <name>Mn(2+)</name>
        <dbReference type="ChEBI" id="CHEBI:29035"/>
        <label>1</label>
    </ligand>
</feature>
<evidence type="ECO:0000256" key="11">
    <source>
        <dbReference type="PIRSR" id="PIRSR001492-3"/>
    </source>
</evidence>
<feature type="domain" description="BPG-independent PGAM N-terminal" evidence="13">
    <location>
        <begin position="82"/>
        <end position="268"/>
    </location>
</feature>
<feature type="binding site" evidence="10">
    <location>
        <position position="183"/>
    </location>
    <ligand>
        <name>substrate</name>
    </ligand>
</feature>
<dbReference type="PANTHER" id="PTHR31637:SF0">
    <property type="entry name" value="2,3-BISPHOSPHOGLYCERATE-INDEPENDENT PHOSPHOGLYCERATE MUTASE"/>
    <property type="match status" value="1"/>
</dbReference>
<evidence type="ECO:0000259" key="12">
    <source>
        <dbReference type="Pfam" id="PF01676"/>
    </source>
</evidence>
<dbReference type="InterPro" id="IPR017850">
    <property type="entry name" value="Alkaline_phosphatase_core_sf"/>
</dbReference>
<dbReference type="Proteomes" id="UP000291404">
    <property type="component" value="Unassembled WGS sequence"/>
</dbReference>
<evidence type="ECO:0000256" key="9">
    <source>
        <dbReference type="PIRSR" id="PIRSR001492-1"/>
    </source>
</evidence>
<feature type="binding site" evidence="11">
    <location>
        <position position="414"/>
    </location>
    <ligand>
        <name>Mn(2+)</name>
        <dbReference type="ChEBI" id="CHEBI:29035"/>
        <label>2</label>
    </ligand>
</feature>
<evidence type="ECO:0000256" key="1">
    <source>
        <dbReference type="ARBA" id="ARBA00001936"/>
    </source>
</evidence>
<evidence type="ECO:0000256" key="10">
    <source>
        <dbReference type="PIRSR" id="PIRSR001492-2"/>
    </source>
</evidence>
<feature type="binding site" evidence="10">
    <location>
        <position position="177"/>
    </location>
    <ligand>
        <name>substrate</name>
    </ligand>
</feature>
<feature type="binding site" evidence="11">
    <location>
        <position position="61"/>
    </location>
    <ligand>
        <name>Mn(2+)</name>
        <dbReference type="ChEBI" id="CHEBI:29035"/>
        <label>2</label>
    </ligand>
</feature>
<sequence length="490" mass="55505">MKKVCLIVIDGWGINRKKVKYDAIRAACCTNMKRLSTIYPSFLLKAHGKDVGLPKNMMGNSEVGHLTIGSGRIINQDIVRINKSIKTHEIKQKLSPIIEDTNTLHLIGLLSDGGVHSHISHLKSILKCLKNSNRKVYIHMIADGRDTSPTSFLKYYDDIKHFIKKIKTGSLVSVIGRSYAMDRDGDYSKTDIAVENMVSGANVSKSFKYEIKKMYAKGITDEHLLPVFVEEDGRIKPEDSIFFFNFRPDRMRQIVSRFISRQNKVYTMTHYFDSIATVIFDIEYQKKTLAEVISDKNLNQTHISESEKYAHVTYFFNGKREEPFPKENRIHIKSPPGPFDKCPSMSLNQVTESLINEIKNGTDFVMANFAPPDMVGHTGSYEATIEAVKATDEAIGHVYNLCRKKGYVLVITADHGNAEIMKDENDEIVKKHTKNKVPFIICQGEGTGKYKDLGHSLVDVSPTILNIMNLDVPKEMTGRNVLNDYENNKK</sequence>
<comment type="similarity">
    <text evidence="3">Belongs to the BPG-independent phosphoglycerate mutase family.</text>
</comment>
<evidence type="ECO:0000256" key="5">
    <source>
        <dbReference type="ARBA" id="ARBA00022723"/>
    </source>
</evidence>
<feature type="binding site" evidence="10">
    <location>
        <begin position="145"/>
        <end position="146"/>
    </location>
    <ligand>
        <name>substrate</name>
    </ligand>
</feature>
<dbReference type="VEuPathDB" id="MicrosporidiaDB:CWI36_0645p0020"/>
<dbReference type="NCBIfam" id="TIGR01307">
    <property type="entry name" value="pgm_bpd_ind"/>
    <property type="match status" value="1"/>
</dbReference>
<dbReference type="GO" id="GO:0006096">
    <property type="term" value="P:glycolytic process"/>
    <property type="evidence" value="ECO:0007669"/>
    <property type="project" value="UniProtKB-UniPathway"/>
</dbReference>
<evidence type="ECO:0000256" key="3">
    <source>
        <dbReference type="ARBA" id="ARBA00008819"/>
    </source>
</evidence>
<dbReference type="InterPro" id="IPR011258">
    <property type="entry name" value="BPG-indep_PGM_N"/>
</dbReference>
<protein>
    <recommendedName>
        <fullName evidence="4">phosphoglycerate mutase (2,3-diphosphoglycerate-independent)</fullName>
        <ecNumber evidence="4">5.4.2.12</ecNumber>
    </recommendedName>
</protein>
<keyword evidence="6" id="KW-0324">Glycolysis</keyword>
<reference evidence="14 15" key="1">
    <citation type="submission" date="2017-12" db="EMBL/GenBank/DDBJ databases">
        <authorList>
            <person name="Pombert J.-F."/>
            <person name="Haag K.L."/>
            <person name="Ebert D."/>
        </authorList>
    </citation>
    <scope>NUCLEOTIDE SEQUENCE [LARGE SCALE GENOMIC DNA]</scope>
    <source>
        <strain evidence="14">BE-OM-2</strain>
    </source>
</reference>
<dbReference type="AlphaFoldDB" id="A0A4Q9LE61"/>
<comment type="caution">
    <text evidence="14">The sequence shown here is derived from an EMBL/GenBank/DDBJ whole genome shotgun (WGS) entry which is preliminary data.</text>
</comment>
<dbReference type="PIRSF" id="PIRSF001492">
    <property type="entry name" value="IPGAM"/>
    <property type="match status" value="1"/>
</dbReference>
<evidence type="ECO:0000259" key="13">
    <source>
        <dbReference type="Pfam" id="PF06415"/>
    </source>
</evidence>
<accession>A0A4Q9LE61</accession>
<dbReference type="Pfam" id="PF06415">
    <property type="entry name" value="iPGM_N"/>
    <property type="match status" value="1"/>
</dbReference>
<feature type="binding site" evidence="11">
    <location>
        <position position="373"/>
    </location>
    <ligand>
        <name>Mn(2+)</name>
        <dbReference type="ChEBI" id="CHEBI:29035"/>
        <label>1</label>
    </ligand>
</feature>
<comment type="cofactor">
    <cofactor evidence="1">
        <name>Mn(2+)</name>
        <dbReference type="ChEBI" id="CHEBI:29035"/>
    </cofactor>
</comment>
<keyword evidence="15" id="KW-1185">Reference proteome</keyword>
<feature type="active site" description="Phosphoserine intermediate" evidence="9">
    <location>
        <position position="61"/>
    </location>
</feature>
<dbReference type="EMBL" id="PITI01000645">
    <property type="protein sequence ID" value="TBU05351.1"/>
    <property type="molecule type" value="Genomic_DNA"/>
</dbReference>
<evidence type="ECO:0000256" key="4">
    <source>
        <dbReference type="ARBA" id="ARBA00012026"/>
    </source>
</evidence>
<dbReference type="SUPFAM" id="SSF53649">
    <property type="entry name" value="Alkaline phosphatase-like"/>
    <property type="match status" value="1"/>
</dbReference>
<feature type="binding site" evidence="11">
    <location>
        <position position="377"/>
    </location>
    <ligand>
        <name>Mn(2+)</name>
        <dbReference type="ChEBI" id="CHEBI:29035"/>
        <label>1</label>
    </ligand>
</feature>
<name>A0A4Q9LE61_9MICR</name>
<dbReference type="SUPFAM" id="SSF64158">
    <property type="entry name" value="2,3-Bisphosphoglycerate-independent phosphoglycerate mutase, substrate-binding domain"/>
    <property type="match status" value="1"/>
</dbReference>
<dbReference type="STRING" id="148818.A0A4Q9LE61"/>
<feature type="binding site" evidence="10">
    <location>
        <position position="116"/>
    </location>
    <ligand>
        <name>substrate</name>
    </ligand>
</feature>
<dbReference type="Gene3D" id="3.40.720.10">
    <property type="entry name" value="Alkaline Phosphatase, subunit A"/>
    <property type="match status" value="1"/>
</dbReference>
<dbReference type="InterPro" id="IPR006124">
    <property type="entry name" value="Metalloenzyme"/>
</dbReference>
<dbReference type="InterPro" id="IPR036646">
    <property type="entry name" value="PGAM_B_sf"/>
</dbReference>
<dbReference type="GO" id="GO:0004619">
    <property type="term" value="F:phosphoglycerate mutase activity"/>
    <property type="evidence" value="ECO:0007669"/>
    <property type="project" value="UniProtKB-EC"/>
</dbReference>
<dbReference type="GO" id="GO:0006007">
    <property type="term" value="P:glucose catabolic process"/>
    <property type="evidence" value="ECO:0007669"/>
    <property type="project" value="InterPro"/>
</dbReference>
<comment type="pathway">
    <text evidence="2">Carbohydrate degradation; glycolysis; pyruvate from D-glyceraldehyde 3-phosphate: step 3/5.</text>
</comment>
<evidence type="ECO:0000313" key="15">
    <source>
        <dbReference type="Proteomes" id="UP000291404"/>
    </source>
</evidence>
<evidence type="ECO:0000313" key="14">
    <source>
        <dbReference type="EMBL" id="TBU05351.1"/>
    </source>
</evidence>
<evidence type="ECO:0000256" key="8">
    <source>
        <dbReference type="ARBA" id="ARBA00023235"/>
    </source>
</evidence>
<organism evidence="14 15">
    <name type="scientific">Hamiltosporidium magnivora</name>
    <dbReference type="NCBI Taxonomy" id="148818"/>
    <lineage>
        <taxon>Eukaryota</taxon>
        <taxon>Fungi</taxon>
        <taxon>Fungi incertae sedis</taxon>
        <taxon>Microsporidia</taxon>
        <taxon>Dubosqiidae</taxon>
        <taxon>Hamiltosporidium</taxon>
    </lineage>
</organism>
<feature type="binding site" evidence="10">
    <location>
        <begin position="247"/>
        <end position="250"/>
    </location>
    <ligand>
        <name>substrate</name>
    </ligand>
</feature>
<dbReference type="EC" id="5.4.2.12" evidence="4"/>
<feature type="binding site" evidence="11">
    <location>
        <position position="415"/>
    </location>
    <ligand>
        <name>Mn(2+)</name>
        <dbReference type="ChEBI" id="CHEBI:29035"/>
        <label>2</label>
    </ligand>
</feature>
<dbReference type="GO" id="GO:0030145">
    <property type="term" value="F:manganese ion binding"/>
    <property type="evidence" value="ECO:0007669"/>
    <property type="project" value="InterPro"/>
</dbReference>
<dbReference type="InterPro" id="IPR005995">
    <property type="entry name" value="Pgm_bpd_ind"/>
</dbReference>
<keyword evidence="8" id="KW-0413">Isomerase</keyword>
<keyword evidence="5 11" id="KW-0479">Metal-binding</keyword>
<dbReference type="GO" id="GO:0005737">
    <property type="term" value="C:cytoplasm"/>
    <property type="evidence" value="ECO:0007669"/>
    <property type="project" value="InterPro"/>
</dbReference>
<dbReference type="PANTHER" id="PTHR31637">
    <property type="entry name" value="2,3-BISPHOSPHOGLYCERATE-INDEPENDENT PHOSPHOGLYCERATE MUTASE"/>
    <property type="match status" value="1"/>
</dbReference>
<feature type="binding site" evidence="11">
    <location>
        <position position="10"/>
    </location>
    <ligand>
        <name>Mn(2+)</name>
        <dbReference type="ChEBI" id="CHEBI:29035"/>
        <label>2</label>
    </ligand>
</feature>
<dbReference type="UniPathway" id="UPA00109">
    <property type="reaction ID" value="UER00186"/>
</dbReference>
<dbReference type="CDD" id="cd16010">
    <property type="entry name" value="iPGM"/>
    <property type="match status" value="1"/>
</dbReference>
<gene>
    <name evidence="14" type="ORF">CWI36_0645p0020</name>
</gene>
<keyword evidence="7 11" id="KW-0464">Manganese</keyword>
<evidence type="ECO:0000256" key="2">
    <source>
        <dbReference type="ARBA" id="ARBA00004798"/>
    </source>
</evidence>
<dbReference type="HAMAP" id="MF_01038">
    <property type="entry name" value="GpmI"/>
    <property type="match status" value="1"/>
</dbReference>
<dbReference type="Pfam" id="PF01676">
    <property type="entry name" value="Metalloenzyme"/>
    <property type="match status" value="1"/>
</dbReference>